<keyword evidence="5" id="KW-1278">Translocase</keyword>
<dbReference type="GO" id="GO:0016887">
    <property type="term" value="F:ATP hydrolysis activity"/>
    <property type="evidence" value="ECO:0007669"/>
    <property type="project" value="InterPro"/>
</dbReference>
<gene>
    <name evidence="11" type="ORF">HDA43_000999</name>
</gene>
<dbReference type="Pfam" id="PF02374">
    <property type="entry name" value="ArsA_ATPase"/>
    <property type="match status" value="1"/>
</dbReference>
<comment type="caution">
    <text evidence="11">The sequence shown here is derived from an EMBL/GenBank/DDBJ whole genome shotgun (WGS) entry which is preliminary data.</text>
</comment>
<evidence type="ECO:0000256" key="3">
    <source>
        <dbReference type="ARBA" id="ARBA00022840"/>
    </source>
</evidence>
<comment type="function">
    <text evidence="7">Anion-transporting ATPase. Catalyzes the extrusion of arsenite.</text>
</comment>
<dbReference type="GO" id="GO:0005524">
    <property type="term" value="F:ATP binding"/>
    <property type="evidence" value="ECO:0007669"/>
    <property type="project" value="UniProtKB-KW"/>
</dbReference>
<feature type="domain" description="ArsA/GET3 Anion-transporting ATPase-like" evidence="9">
    <location>
        <begin position="3"/>
        <end position="302"/>
    </location>
</feature>
<dbReference type="RefSeq" id="WP_179818535.1">
    <property type="nucleotide sequence ID" value="NZ_JACCCO010000001.1"/>
</dbReference>
<dbReference type="FunFam" id="3.40.50.300:FF:001801">
    <property type="entry name" value="Putative arsenical pump-driving ATPase"/>
    <property type="match status" value="1"/>
</dbReference>
<dbReference type="InterPro" id="IPR040612">
    <property type="entry name" value="ArsA_HSP20-like"/>
</dbReference>
<dbReference type="InterPro" id="IPR025723">
    <property type="entry name" value="ArsA/GET3_ATPase-like"/>
</dbReference>
<dbReference type="PANTHER" id="PTHR10803:SF3">
    <property type="entry name" value="ATPASE GET3"/>
    <property type="match status" value="1"/>
</dbReference>
<dbReference type="PANTHER" id="PTHR10803">
    <property type="entry name" value="ARSENICAL PUMP-DRIVING ATPASE ARSENITE-TRANSLOCATING ATPASE"/>
    <property type="match status" value="1"/>
</dbReference>
<protein>
    <recommendedName>
        <fullName evidence="8">arsenite-transporting ATPase</fullName>
        <ecNumber evidence="8">7.3.2.7</ecNumber>
    </recommendedName>
</protein>
<dbReference type="Pfam" id="PF17886">
    <property type="entry name" value="ArsA_HSP20"/>
    <property type="match status" value="1"/>
</dbReference>
<evidence type="ECO:0000313" key="11">
    <source>
        <dbReference type="EMBL" id="NYF38840.1"/>
    </source>
</evidence>
<dbReference type="Proteomes" id="UP000576393">
    <property type="component" value="Unassembled WGS sequence"/>
</dbReference>
<evidence type="ECO:0000256" key="7">
    <source>
        <dbReference type="ARBA" id="ARBA00059736"/>
    </source>
</evidence>
<evidence type="ECO:0000256" key="6">
    <source>
        <dbReference type="ARBA" id="ARBA00052296"/>
    </source>
</evidence>
<dbReference type="CDD" id="cd02035">
    <property type="entry name" value="ArsA"/>
    <property type="match status" value="1"/>
</dbReference>
<evidence type="ECO:0000256" key="2">
    <source>
        <dbReference type="ARBA" id="ARBA00022741"/>
    </source>
</evidence>
<proteinExistence type="inferred from homology"/>
<dbReference type="SUPFAM" id="SSF52540">
    <property type="entry name" value="P-loop containing nucleoside triphosphate hydrolases"/>
    <property type="match status" value="1"/>
</dbReference>
<dbReference type="GO" id="GO:0015446">
    <property type="term" value="F:ATPase-coupled arsenite transmembrane transporter activity"/>
    <property type="evidence" value="ECO:0007669"/>
    <property type="project" value="UniProtKB-EC"/>
</dbReference>
<comment type="similarity">
    <text evidence="1">Belongs to the arsA ATPase family.</text>
</comment>
<evidence type="ECO:0000313" key="12">
    <source>
        <dbReference type="Proteomes" id="UP000576393"/>
    </source>
</evidence>
<dbReference type="EC" id="7.3.2.7" evidence="8"/>
<reference evidence="11 12" key="1">
    <citation type="submission" date="2020-07" db="EMBL/GenBank/DDBJ databases">
        <title>Sequencing the genomes of 1000 actinobacteria strains.</title>
        <authorList>
            <person name="Klenk H.-P."/>
        </authorList>
    </citation>
    <scope>NUCLEOTIDE SEQUENCE [LARGE SCALE GENOMIC DNA]</scope>
    <source>
        <strain evidence="11 12">DSM 45763</strain>
    </source>
</reference>
<organism evidence="11 12">
    <name type="scientific">Streptosporangium sandarakinum</name>
    <dbReference type="NCBI Taxonomy" id="1260955"/>
    <lineage>
        <taxon>Bacteria</taxon>
        <taxon>Bacillati</taxon>
        <taxon>Actinomycetota</taxon>
        <taxon>Actinomycetes</taxon>
        <taxon>Streptosporangiales</taxon>
        <taxon>Streptosporangiaceae</taxon>
        <taxon>Streptosporangium</taxon>
    </lineage>
</organism>
<evidence type="ECO:0000256" key="8">
    <source>
        <dbReference type="ARBA" id="ARBA00066752"/>
    </source>
</evidence>
<keyword evidence="4" id="KW-0059">Arsenical resistance</keyword>
<dbReference type="InterPro" id="IPR027417">
    <property type="entry name" value="P-loop_NTPase"/>
</dbReference>
<keyword evidence="12" id="KW-1185">Reference proteome</keyword>
<keyword evidence="2" id="KW-0547">Nucleotide-binding</keyword>
<feature type="domain" description="ArsA HSP20-like" evidence="10">
    <location>
        <begin position="324"/>
        <end position="382"/>
    </location>
</feature>
<dbReference type="AlphaFoldDB" id="A0A852US64"/>
<evidence type="ECO:0000259" key="9">
    <source>
        <dbReference type="Pfam" id="PF02374"/>
    </source>
</evidence>
<dbReference type="Gene3D" id="2.60.40.790">
    <property type="match status" value="1"/>
</dbReference>
<dbReference type="InterPro" id="IPR016300">
    <property type="entry name" value="ATPase_ArsA/GET3"/>
</dbReference>
<dbReference type="NCBIfam" id="TIGR00345">
    <property type="entry name" value="GET3_arsA_TRC40"/>
    <property type="match status" value="1"/>
</dbReference>
<keyword evidence="3" id="KW-0067">ATP-binding</keyword>
<sequence length="389" mass="41732">MSRVLLFTGKGGVGKTTVAAATATLAARSGLRTLVLSTDTAHSLADALGVTAGDGPAEVAPGLHLYQVDTQKALERQWGELRDYARDVLADLGLDEITAEEITVLPGAEEVIALLELREQARDGRWDVIVVDCAPTAETLRLLALPEALDWHVNRLLPTGRRLLRALSPVVRRVAQVNVPEDHVLGAGERLHRSLMEVRELLTGPGASVRLVLTPEAVVLAEARRTLTSLSLYGYRVDAVIANRVFPAGGADPWRRGWVKAQAGHLAEIRQSFSPLPLHTVPYLDAEPIGADALAEVAEAVYGGTDPFAPPAGDPPLRITPEGELVLALPLAERGEVDLARKGDELIVTAGSHRRVLALPAALSRRRVREAVLRDGLLRVRFESGGPDD</sequence>
<accession>A0A852US64</accession>
<dbReference type="EMBL" id="JACCCO010000001">
    <property type="protein sequence ID" value="NYF38840.1"/>
    <property type="molecule type" value="Genomic_DNA"/>
</dbReference>
<evidence type="ECO:0000256" key="4">
    <source>
        <dbReference type="ARBA" id="ARBA00022849"/>
    </source>
</evidence>
<evidence type="ECO:0000256" key="1">
    <source>
        <dbReference type="ARBA" id="ARBA00011040"/>
    </source>
</evidence>
<dbReference type="InterPro" id="IPR008978">
    <property type="entry name" value="HSP20-like_chaperone"/>
</dbReference>
<dbReference type="Gene3D" id="3.40.50.300">
    <property type="entry name" value="P-loop containing nucleotide triphosphate hydrolases"/>
    <property type="match status" value="1"/>
</dbReference>
<evidence type="ECO:0000259" key="10">
    <source>
        <dbReference type="Pfam" id="PF17886"/>
    </source>
</evidence>
<name>A0A852US64_9ACTN</name>
<evidence type="ECO:0000256" key="5">
    <source>
        <dbReference type="ARBA" id="ARBA00022967"/>
    </source>
</evidence>
<comment type="catalytic activity">
    <reaction evidence="6">
        <text>arsenite(in) + ATP + H2O = arsenite(out) + ADP + phosphate + H(+)</text>
        <dbReference type="Rhea" id="RHEA:11348"/>
        <dbReference type="ChEBI" id="CHEBI:15377"/>
        <dbReference type="ChEBI" id="CHEBI:15378"/>
        <dbReference type="ChEBI" id="CHEBI:29242"/>
        <dbReference type="ChEBI" id="CHEBI:30616"/>
        <dbReference type="ChEBI" id="CHEBI:43474"/>
        <dbReference type="ChEBI" id="CHEBI:456216"/>
        <dbReference type="EC" id="7.3.2.7"/>
    </reaction>
</comment>